<organism evidence="1 2">
    <name type="scientific">Coemansia nantahalensis</name>
    <dbReference type="NCBI Taxonomy" id="2789366"/>
    <lineage>
        <taxon>Eukaryota</taxon>
        <taxon>Fungi</taxon>
        <taxon>Fungi incertae sedis</taxon>
        <taxon>Zoopagomycota</taxon>
        <taxon>Kickxellomycotina</taxon>
        <taxon>Kickxellomycetes</taxon>
        <taxon>Kickxellales</taxon>
        <taxon>Kickxellaceae</taxon>
        <taxon>Coemansia</taxon>
    </lineage>
</organism>
<dbReference type="EC" id="2.1.1.211" evidence="1"/>
<evidence type="ECO:0000313" key="2">
    <source>
        <dbReference type="Proteomes" id="UP001140234"/>
    </source>
</evidence>
<proteinExistence type="predicted"/>
<comment type="caution">
    <text evidence="1">The sequence shown here is derived from an EMBL/GenBank/DDBJ whole genome shotgun (WGS) entry which is preliminary data.</text>
</comment>
<sequence length="479" mass="52329">MSKAGPATVAAPHALGAEEMDLDVEQQRVAAFAKFSPVYHLASVETAPFAGDCWRLLASVDIEDADAAHFLGVVEKWTAAAEMVMPPVERTDVVAQPSLAGETLPAETTRVRRVLVPRRKSKDCALEEDVVVSRLDTGVYVQFIPRCDGPAKLPFYYPRVSKYAFGYVDAEGGAHGAGRLVVLAKELAAGSAAATAKEQSIWRDLTKKLFKWTVTERFGYQRRVVHDVVVGREPYLAKYSELKAKYAARWVAGWPEQTDPQKFVYEDIAIASWLICLWEQDGARPTFADLGCGNGFLVFLLTSEGYSGYGVDQSARKIWTQYGVEVDLRAQTLEPYRYDAGADWVVGNHADELAPWVPLIAARSGASFVVIPCCPHALSGARMPLVAAAGQSKYHAYVGYITDLAAQCGYEAEKESLRIPSTKNVAVVGRRRTRRASSADIDALVSAAAGEFVPRVPDSVKNEIRLARARARSQKQAAP</sequence>
<accession>A0ACC1K3A8</accession>
<dbReference type="Proteomes" id="UP001140234">
    <property type="component" value="Unassembled WGS sequence"/>
</dbReference>
<protein>
    <submittedName>
        <fullName evidence="1">tRNA(Ser) Um(44) 2'-O-methyltransferase</fullName>
        <ecNumber evidence="1">2.1.1.211</ecNumber>
    </submittedName>
</protein>
<keyword evidence="1" id="KW-0808">Transferase</keyword>
<reference evidence="1" key="1">
    <citation type="submission" date="2022-07" db="EMBL/GenBank/DDBJ databases">
        <title>Phylogenomic reconstructions and comparative analyses of Kickxellomycotina fungi.</title>
        <authorList>
            <person name="Reynolds N.K."/>
            <person name="Stajich J.E."/>
            <person name="Barry K."/>
            <person name="Grigoriev I.V."/>
            <person name="Crous P."/>
            <person name="Smith M.E."/>
        </authorList>
    </citation>
    <scope>NUCLEOTIDE SEQUENCE</scope>
    <source>
        <strain evidence="1">CBS 109366</strain>
    </source>
</reference>
<dbReference type="EMBL" id="JANBUJ010000354">
    <property type="protein sequence ID" value="KAJ2772564.1"/>
    <property type="molecule type" value="Genomic_DNA"/>
</dbReference>
<keyword evidence="1" id="KW-0489">Methyltransferase</keyword>
<evidence type="ECO:0000313" key="1">
    <source>
        <dbReference type="EMBL" id="KAJ2772564.1"/>
    </source>
</evidence>
<gene>
    <name evidence="1" type="primary">TRM44</name>
    <name evidence="1" type="ORF">IWQ57_001705</name>
</gene>
<keyword evidence="2" id="KW-1185">Reference proteome</keyword>
<name>A0ACC1K3A8_9FUNG</name>